<keyword evidence="2" id="KW-1185">Reference proteome</keyword>
<dbReference type="RefSeq" id="WP_269965616.1">
    <property type="nucleotide sequence ID" value="NZ_JAKMUS010000009.1"/>
</dbReference>
<dbReference type="EMBL" id="JAKMUS010000009">
    <property type="protein sequence ID" value="MCZ9294194.1"/>
    <property type="molecule type" value="Genomic_DNA"/>
</dbReference>
<gene>
    <name evidence="1" type="ORF">L8U60_06810</name>
</gene>
<dbReference type="InterPro" id="IPR025384">
    <property type="entry name" value="DUF4298"/>
</dbReference>
<reference evidence="1" key="1">
    <citation type="submission" date="2022-02" db="EMBL/GenBank/DDBJ databases">
        <title>Corynebacterium sp. from urogenital microbiome.</title>
        <authorList>
            <person name="Cappelli E.A."/>
            <person name="Ribeiro T.G."/>
            <person name="Peixe L."/>
        </authorList>
    </citation>
    <scope>NUCLEOTIDE SEQUENCE</scope>
    <source>
        <strain evidence="1">C8Ua_172</strain>
    </source>
</reference>
<accession>A0A9X3LUZ3</accession>
<proteinExistence type="predicted"/>
<comment type="caution">
    <text evidence="1">The sequence shown here is derived from an EMBL/GenBank/DDBJ whole genome shotgun (WGS) entry which is preliminary data.</text>
</comment>
<sequence>MSNDNVPERIKQADSRLKYITSANDRLEAVGEQMTEDWVQLSKLIEYYESQWGADMERYPHAHYGVLSEDGVWNEMGRFYEALKEIRDVSTRIVREYEGEEAGEA</sequence>
<organism evidence="1 2">
    <name type="scientific">Corynebacterium meitnerae</name>
    <dbReference type="NCBI Taxonomy" id="2913498"/>
    <lineage>
        <taxon>Bacteria</taxon>
        <taxon>Bacillati</taxon>
        <taxon>Actinomycetota</taxon>
        <taxon>Actinomycetes</taxon>
        <taxon>Mycobacteriales</taxon>
        <taxon>Corynebacteriaceae</taxon>
        <taxon>Corynebacterium</taxon>
    </lineage>
</organism>
<dbReference type="AlphaFoldDB" id="A0A9X3LUZ3"/>
<dbReference type="Proteomes" id="UP001146468">
    <property type="component" value="Unassembled WGS sequence"/>
</dbReference>
<evidence type="ECO:0000313" key="1">
    <source>
        <dbReference type="EMBL" id="MCZ9294194.1"/>
    </source>
</evidence>
<evidence type="ECO:0000313" key="2">
    <source>
        <dbReference type="Proteomes" id="UP001146468"/>
    </source>
</evidence>
<dbReference type="Pfam" id="PF14131">
    <property type="entry name" value="DUF4298"/>
    <property type="match status" value="1"/>
</dbReference>
<protein>
    <submittedName>
        <fullName evidence="1">DUF4298 domain-containing protein</fullName>
    </submittedName>
</protein>
<name>A0A9X3LUZ3_9CORY</name>